<dbReference type="EMBL" id="MAVT02003329">
    <property type="protein sequence ID" value="POS68722.1"/>
    <property type="molecule type" value="Genomic_DNA"/>
</dbReference>
<keyword evidence="3" id="KW-0808">Transferase</keyword>
<organism evidence="6 7">
    <name type="scientific">Diaporthe helianthi</name>
    <dbReference type="NCBI Taxonomy" id="158607"/>
    <lineage>
        <taxon>Eukaryota</taxon>
        <taxon>Fungi</taxon>
        <taxon>Dikarya</taxon>
        <taxon>Ascomycota</taxon>
        <taxon>Pezizomycotina</taxon>
        <taxon>Sordariomycetes</taxon>
        <taxon>Sordariomycetidae</taxon>
        <taxon>Diaporthales</taxon>
        <taxon>Diaporthaceae</taxon>
        <taxon>Diaporthe</taxon>
    </lineage>
</organism>
<evidence type="ECO:0000256" key="1">
    <source>
        <dbReference type="ARBA" id="ARBA00022450"/>
    </source>
</evidence>
<dbReference type="InterPro" id="IPR050091">
    <property type="entry name" value="PKS_NRPS_Biosynth_Enz"/>
</dbReference>
<keyword evidence="1" id="KW-0596">Phosphopantetheine</keyword>
<sequence length="441" mass="46906">MNSSINGVSHDKSNGDSPGHEASPGLNHGLSNGISNGISNNNSNGHVNGDGHSLNHAPNPDPVPVAICSMAMRLPGGVRDDEALYQFLVNKRDARSETPSDRYNAEAYYSPHGKQGTVITKHGYFLSGVDLAQFDHSMFTVAAAEVELMDPSQRLTLEVVREALERAGEDWRGKPIGTYVGMFTEDWQEIHHKESEFFHPYLMMGTLDFALANRISYEYDLRGPSVMYKTACSSAGIGLHEALEAIRLGTISSAVVAGANLIMAPGLTVSMSLLMALSPEGSSKSFDASADGYARGEAVTAIYIKRLDEAIRDGNPIRAVIRASASNADGRSRGGMANPNPGAHEAVIRKAYATAGLDMSQTAMVEAHGTGTPVGDPIEVEAIARCFGKDGAYLGAVKPNLGHSEGAPALTSVMKAVLSLENRTIIPNIKLNNPNPASKIY</sequence>
<dbReference type="GO" id="GO:0006633">
    <property type="term" value="P:fatty acid biosynthetic process"/>
    <property type="evidence" value="ECO:0007669"/>
    <property type="project" value="TreeGrafter"/>
</dbReference>
<name>A0A2P5HEP6_DIAHE</name>
<dbReference type="PANTHER" id="PTHR43775">
    <property type="entry name" value="FATTY ACID SYNTHASE"/>
    <property type="match status" value="1"/>
</dbReference>
<dbReference type="SUPFAM" id="SSF53901">
    <property type="entry name" value="Thiolase-like"/>
    <property type="match status" value="1"/>
</dbReference>
<dbReference type="Pfam" id="PF02801">
    <property type="entry name" value="Ketoacyl-synt_C"/>
    <property type="match status" value="1"/>
</dbReference>
<gene>
    <name evidence="6" type="ORF">DHEL01_v212882</name>
</gene>
<comment type="similarity">
    <text evidence="3">Belongs to the thiolase-like superfamily. Beta-ketoacyl-ACP synthases family.</text>
</comment>
<dbReference type="SMART" id="SM00825">
    <property type="entry name" value="PKS_KS"/>
    <property type="match status" value="1"/>
</dbReference>
<dbReference type="GO" id="GO:0044550">
    <property type="term" value="P:secondary metabolite biosynthetic process"/>
    <property type="evidence" value="ECO:0007669"/>
    <property type="project" value="TreeGrafter"/>
</dbReference>
<accession>A0A2P5HEP6</accession>
<evidence type="ECO:0000256" key="3">
    <source>
        <dbReference type="RuleBase" id="RU003694"/>
    </source>
</evidence>
<dbReference type="PANTHER" id="PTHR43775:SF37">
    <property type="entry name" value="SI:DKEY-61P9.11"/>
    <property type="match status" value="1"/>
</dbReference>
<protein>
    <recommendedName>
        <fullName evidence="5">Ketosynthase family 3 (KS3) domain-containing protein</fullName>
    </recommendedName>
</protein>
<feature type="domain" description="Ketosynthase family 3 (KS3)" evidence="5">
    <location>
        <begin position="62"/>
        <end position="441"/>
    </location>
</feature>
<dbReference type="OrthoDB" id="329835at2759"/>
<feature type="region of interest" description="Disordered" evidence="4">
    <location>
        <begin position="1"/>
        <end position="58"/>
    </location>
</feature>
<dbReference type="InterPro" id="IPR020841">
    <property type="entry name" value="PKS_Beta-ketoAc_synthase_dom"/>
</dbReference>
<proteinExistence type="inferred from homology"/>
<feature type="compositionally biased region" description="Low complexity" evidence="4">
    <location>
        <begin position="25"/>
        <end position="52"/>
    </location>
</feature>
<evidence type="ECO:0000256" key="2">
    <source>
        <dbReference type="ARBA" id="ARBA00022553"/>
    </source>
</evidence>
<keyword evidence="7" id="KW-1185">Reference proteome</keyword>
<dbReference type="InterPro" id="IPR014031">
    <property type="entry name" value="Ketoacyl_synth_C"/>
</dbReference>
<dbReference type="CDD" id="cd00833">
    <property type="entry name" value="PKS"/>
    <property type="match status" value="1"/>
</dbReference>
<dbReference type="InterPro" id="IPR016039">
    <property type="entry name" value="Thiolase-like"/>
</dbReference>
<dbReference type="InParanoid" id="A0A2P5HEP6"/>
<dbReference type="GO" id="GO:0004312">
    <property type="term" value="F:fatty acid synthase activity"/>
    <property type="evidence" value="ECO:0007669"/>
    <property type="project" value="TreeGrafter"/>
</dbReference>
<dbReference type="Proteomes" id="UP000094444">
    <property type="component" value="Unassembled WGS sequence"/>
</dbReference>
<evidence type="ECO:0000313" key="7">
    <source>
        <dbReference type="Proteomes" id="UP000094444"/>
    </source>
</evidence>
<evidence type="ECO:0000313" key="6">
    <source>
        <dbReference type="EMBL" id="POS68722.1"/>
    </source>
</evidence>
<dbReference type="STRING" id="158607.A0A2P5HEP6"/>
<reference evidence="6" key="1">
    <citation type="submission" date="2017-09" db="EMBL/GenBank/DDBJ databases">
        <title>Polyketide synthases of a Diaporthe helianthi virulent isolate.</title>
        <authorList>
            <person name="Baroncelli R."/>
        </authorList>
    </citation>
    <scope>NUCLEOTIDE SEQUENCE [LARGE SCALE GENOMIC DNA]</scope>
    <source>
        <strain evidence="6">7/96</strain>
    </source>
</reference>
<evidence type="ECO:0000259" key="5">
    <source>
        <dbReference type="PROSITE" id="PS52004"/>
    </source>
</evidence>
<dbReference type="PROSITE" id="PS52004">
    <property type="entry name" value="KS3_2"/>
    <property type="match status" value="1"/>
</dbReference>
<dbReference type="Gene3D" id="3.40.47.10">
    <property type="match status" value="1"/>
</dbReference>
<comment type="caution">
    <text evidence="6">The sequence shown here is derived from an EMBL/GenBank/DDBJ whole genome shotgun (WGS) entry which is preliminary data.</text>
</comment>
<dbReference type="AlphaFoldDB" id="A0A2P5HEP6"/>
<dbReference type="Pfam" id="PF00109">
    <property type="entry name" value="ketoacyl-synt"/>
    <property type="match status" value="1"/>
</dbReference>
<dbReference type="InterPro" id="IPR014030">
    <property type="entry name" value="Ketoacyl_synth_N"/>
</dbReference>
<keyword evidence="2" id="KW-0597">Phosphoprotein</keyword>
<evidence type="ECO:0000256" key="4">
    <source>
        <dbReference type="SAM" id="MobiDB-lite"/>
    </source>
</evidence>